<protein>
    <submittedName>
        <fullName evidence="2">Putative hydrolase domain protein</fullName>
    </submittedName>
</protein>
<evidence type="ECO:0000313" key="3">
    <source>
        <dbReference type="Proteomes" id="UP000189229"/>
    </source>
</evidence>
<sequence length="88" mass="9776">MPFESADDQLRAARQAFAALPDSVRAQAPQLPFLRQGCAAWNVPKAADWVRGSATPQCRPWRCPAVTTGRPARHQGNMSPSIFRMRSR</sequence>
<evidence type="ECO:0000256" key="1">
    <source>
        <dbReference type="SAM" id="MobiDB-lite"/>
    </source>
</evidence>
<dbReference type="Proteomes" id="UP000189229">
    <property type="component" value="Unassembled WGS sequence"/>
</dbReference>
<evidence type="ECO:0000313" key="2">
    <source>
        <dbReference type="EMBL" id="OOK78741.1"/>
    </source>
</evidence>
<comment type="caution">
    <text evidence="2">The sequence shown here is derived from an EMBL/GenBank/DDBJ whole genome shotgun (WGS) entry which is preliminary data.</text>
</comment>
<name>A0A1V3XJT8_MYCKA</name>
<gene>
    <name evidence="2" type="ORF">BZL30_2427</name>
</gene>
<dbReference type="GO" id="GO:0016787">
    <property type="term" value="F:hydrolase activity"/>
    <property type="evidence" value="ECO:0007669"/>
    <property type="project" value="UniProtKB-KW"/>
</dbReference>
<dbReference type="EMBL" id="MVBM01000002">
    <property type="protein sequence ID" value="OOK78741.1"/>
    <property type="molecule type" value="Genomic_DNA"/>
</dbReference>
<keyword evidence="2" id="KW-0378">Hydrolase</keyword>
<proteinExistence type="predicted"/>
<feature type="region of interest" description="Disordered" evidence="1">
    <location>
        <begin position="69"/>
        <end position="88"/>
    </location>
</feature>
<organism evidence="2 3">
    <name type="scientific">Mycobacterium kansasii</name>
    <dbReference type="NCBI Taxonomy" id="1768"/>
    <lineage>
        <taxon>Bacteria</taxon>
        <taxon>Bacillati</taxon>
        <taxon>Actinomycetota</taxon>
        <taxon>Actinomycetes</taxon>
        <taxon>Mycobacteriales</taxon>
        <taxon>Mycobacteriaceae</taxon>
        <taxon>Mycobacterium</taxon>
    </lineage>
</organism>
<accession>A0A1V3XJT8</accession>
<reference evidence="2 3" key="1">
    <citation type="submission" date="2017-02" db="EMBL/GenBank/DDBJ databases">
        <title>Complete genome sequences of Mycobacterium kansasii strains isolated from rhesus macaques.</title>
        <authorList>
            <person name="Panda A."/>
            <person name="Nagaraj S."/>
            <person name="Zhao X."/>
            <person name="Tettelin H."/>
            <person name="Detolla L.J."/>
        </authorList>
    </citation>
    <scope>NUCLEOTIDE SEQUENCE [LARGE SCALE GENOMIC DNA]</scope>
    <source>
        <strain evidence="2 3">11-3813</strain>
    </source>
</reference>
<dbReference type="AlphaFoldDB" id="A0A1V3XJT8"/>